<name>A0ABV4TZ75_9GAMM</name>
<feature type="domain" description="CheB-type methylesterase" evidence="9">
    <location>
        <begin position="175"/>
        <end position="370"/>
    </location>
</feature>
<evidence type="ECO:0000313" key="10">
    <source>
        <dbReference type="EMBL" id="MFA9461466.1"/>
    </source>
</evidence>
<sequence length="374" mass="39364">MASGEPIRVLVVDDSAVVRSVLKKGLGGAQGLEVVGAAHNGRQGLEMVEAEKPDAVVLDVEMPEMTGIQFLDHLQPDKRSDLVVVMFSSASKKNAEVTMECLSRGAQEFVNKPDPARTGMREPLEETVNELARTVRGLVRAKKGKRGEEPARGAAPAAAPEKPAAPIREGGGVPSGFQPDLVVIGSSTGGPQTLHTIWSAVDAVGPPRVPVLLVQHMAQGFTGPFADRLGARGPFPWREAEDGEKVPVGTGLVAPGNYHMRLSRYTNRLTVHLDQEPRVNSCRPAVDPLFMSASELPGTRVLGIVLTGMGQDGLEGARHVRSGGGVVVVQSEESSAVWGMPGSVARAGLHNAVMEPRGISDLLSRVLYAAAASG</sequence>
<evidence type="ECO:0000313" key="11">
    <source>
        <dbReference type="Proteomes" id="UP001575181"/>
    </source>
</evidence>
<evidence type="ECO:0000259" key="8">
    <source>
        <dbReference type="PROSITE" id="PS50110"/>
    </source>
</evidence>
<dbReference type="Pfam" id="PF01339">
    <property type="entry name" value="CheB_methylest"/>
    <property type="match status" value="1"/>
</dbReference>
<keyword evidence="4" id="KW-0963">Cytoplasm</keyword>
<dbReference type="PROSITE" id="PS50110">
    <property type="entry name" value="RESPONSE_REGULATORY"/>
    <property type="match status" value="1"/>
</dbReference>
<keyword evidence="1 4" id="KW-0145">Chemotaxis</keyword>
<evidence type="ECO:0000256" key="3">
    <source>
        <dbReference type="ARBA" id="ARBA00048267"/>
    </source>
</evidence>
<dbReference type="PANTHER" id="PTHR42872:SF3">
    <property type="entry name" value="PROTEIN-GLUTAMATE METHYLESTERASE_PROTEIN-GLUTAMINE GLUTAMINASE 1"/>
    <property type="match status" value="1"/>
</dbReference>
<comment type="caution">
    <text evidence="10">The sequence shown here is derived from an EMBL/GenBank/DDBJ whole genome shotgun (WGS) entry which is preliminary data.</text>
</comment>
<dbReference type="PROSITE" id="PS50122">
    <property type="entry name" value="CHEB"/>
    <property type="match status" value="1"/>
</dbReference>
<dbReference type="PIRSF" id="PIRSF000876">
    <property type="entry name" value="RR_chemtxs_CheB"/>
    <property type="match status" value="1"/>
</dbReference>
<dbReference type="Proteomes" id="UP001575181">
    <property type="component" value="Unassembled WGS sequence"/>
</dbReference>
<dbReference type="SUPFAM" id="SSF52172">
    <property type="entry name" value="CheY-like"/>
    <property type="match status" value="1"/>
</dbReference>
<dbReference type="InterPro" id="IPR035909">
    <property type="entry name" value="CheB_C"/>
</dbReference>
<dbReference type="GO" id="GO:0008984">
    <property type="term" value="F:protein-glutamate methylesterase activity"/>
    <property type="evidence" value="ECO:0007669"/>
    <property type="project" value="UniProtKB-EC"/>
</dbReference>
<dbReference type="SMART" id="SM00448">
    <property type="entry name" value="REC"/>
    <property type="match status" value="1"/>
</dbReference>
<comment type="similarity">
    <text evidence="4">Belongs to the CheB family.</text>
</comment>
<dbReference type="RefSeq" id="WP_373656254.1">
    <property type="nucleotide sequence ID" value="NZ_JBGUAW010000007.1"/>
</dbReference>
<dbReference type="InterPro" id="IPR000673">
    <property type="entry name" value="Sig_transdc_resp-reg_Me-estase"/>
</dbReference>
<evidence type="ECO:0000256" key="5">
    <source>
        <dbReference type="PROSITE-ProRule" id="PRU00050"/>
    </source>
</evidence>
<dbReference type="CDD" id="cd17541">
    <property type="entry name" value="REC_CheB-like"/>
    <property type="match status" value="1"/>
</dbReference>
<feature type="modified residue" description="4-aspartylphosphate" evidence="4 6">
    <location>
        <position position="59"/>
    </location>
</feature>
<keyword evidence="10" id="KW-0808">Transferase</keyword>
<keyword evidence="4 6" id="KW-0597">Phosphoprotein</keyword>
<comment type="PTM">
    <text evidence="4">Phosphorylated by CheA. Phosphorylation of the N-terminal regulatory domain activates the methylesterase activity.</text>
</comment>
<feature type="active site" evidence="4 5">
    <location>
        <position position="187"/>
    </location>
</feature>
<proteinExistence type="inferred from homology"/>
<comment type="subcellular location">
    <subcellularLocation>
        <location evidence="4">Cytoplasm</location>
    </subcellularLocation>
</comment>
<comment type="catalytic activity">
    <reaction evidence="4">
        <text>L-glutaminyl-[protein] + H2O = L-glutamyl-[protein] + NH4(+)</text>
        <dbReference type="Rhea" id="RHEA:16441"/>
        <dbReference type="Rhea" id="RHEA-COMP:10207"/>
        <dbReference type="Rhea" id="RHEA-COMP:10208"/>
        <dbReference type="ChEBI" id="CHEBI:15377"/>
        <dbReference type="ChEBI" id="CHEBI:28938"/>
        <dbReference type="ChEBI" id="CHEBI:29973"/>
        <dbReference type="ChEBI" id="CHEBI:30011"/>
        <dbReference type="EC" id="3.5.1.44"/>
    </reaction>
</comment>
<dbReference type="HAMAP" id="MF_00099">
    <property type="entry name" value="CheB_chemtxs"/>
    <property type="match status" value="1"/>
</dbReference>
<evidence type="ECO:0000256" key="1">
    <source>
        <dbReference type="ARBA" id="ARBA00022500"/>
    </source>
</evidence>
<dbReference type="InterPro" id="IPR008248">
    <property type="entry name" value="CheB-like"/>
</dbReference>
<evidence type="ECO:0000259" key="9">
    <source>
        <dbReference type="PROSITE" id="PS50122"/>
    </source>
</evidence>
<feature type="active site" evidence="4 5">
    <location>
        <position position="312"/>
    </location>
</feature>
<feature type="compositionally biased region" description="Low complexity" evidence="7">
    <location>
        <begin position="152"/>
        <end position="166"/>
    </location>
</feature>
<keyword evidence="11" id="KW-1185">Reference proteome</keyword>
<dbReference type="Gene3D" id="3.40.50.180">
    <property type="entry name" value="Methylesterase CheB, C-terminal domain"/>
    <property type="match status" value="1"/>
</dbReference>
<comment type="function">
    <text evidence="4">Involved in chemotaxis. Part of a chemotaxis signal transduction system that modulates chemotaxis in response to various stimuli. Catalyzes the demethylation of specific methylglutamate residues introduced into the chemoreceptors (methyl-accepting chemotaxis proteins or MCP) by CheR. Also mediates the irreversible deamidation of specific glutamine residues to glutamic acid.</text>
</comment>
<dbReference type="NCBIfam" id="NF001965">
    <property type="entry name" value="PRK00742.1"/>
    <property type="match status" value="1"/>
</dbReference>
<feature type="active site" evidence="4 5">
    <location>
        <position position="216"/>
    </location>
</feature>
<dbReference type="GO" id="GO:0008168">
    <property type="term" value="F:methyltransferase activity"/>
    <property type="evidence" value="ECO:0007669"/>
    <property type="project" value="UniProtKB-KW"/>
</dbReference>
<dbReference type="EC" id="3.1.1.61" evidence="4"/>
<feature type="domain" description="Response regulatory" evidence="8">
    <location>
        <begin position="8"/>
        <end position="127"/>
    </location>
</feature>
<reference evidence="10 11" key="1">
    <citation type="submission" date="2024-08" db="EMBL/GenBank/DDBJ databases">
        <title>Whole-genome sequencing of halo(alkali)philic microorganisms from hypersaline lakes.</title>
        <authorList>
            <person name="Sorokin D.Y."/>
            <person name="Merkel A.Y."/>
            <person name="Messina E."/>
            <person name="Yakimov M."/>
        </authorList>
    </citation>
    <scope>NUCLEOTIDE SEQUENCE [LARGE SCALE GENOMIC DNA]</scope>
    <source>
        <strain evidence="10 11">Cl-TMA</strain>
    </source>
</reference>
<organism evidence="10 11">
    <name type="scientific">Thiohalorhabdus methylotrophus</name>
    <dbReference type="NCBI Taxonomy" id="3242694"/>
    <lineage>
        <taxon>Bacteria</taxon>
        <taxon>Pseudomonadati</taxon>
        <taxon>Pseudomonadota</taxon>
        <taxon>Gammaproteobacteria</taxon>
        <taxon>Thiohalorhabdales</taxon>
        <taxon>Thiohalorhabdaceae</taxon>
        <taxon>Thiohalorhabdus</taxon>
    </lineage>
</organism>
<evidence type="ECO:0000256" key="4">
    <source>
        <dbReference type="HAMAP-Rule" id="MF_00099"/>
    </source>
</evidence>
<evidence type="ECO:0000256" key="2">
    <source>
        <dbReference type="ARBA" id="ARBA00022801"/>
    </source>
</evidence>
<protein>
    <recommendedName>
        <fullName evidence="4">Protein-glutamate methylesterase/protein-glutamine glutaminase</fullName>
        <ecNumber evidence="4">3.1.1.61</ecNumber>
        <ecNumber evidence="4">3.5.1.44</ecNumber>
    </recommendedName>
</protein>
<keyword evidence="10" id="KW-0489">Methyltransferase</keyword>
<accession>A0ABV4TZ75</accession>
<dbReference type="Gene3D" id="3.40.50.2300">
    <property type="match status" value="1"/>
</dbReference>
<dbReference type="InterPro" id="IPR011006">
    <property type="entry name" value="CheY-like_superfamily"/>
</dbReference>
<dbReference type="GO" id="GO:0032259">
    <property type="term" value="P:methylation"/>
    <property type="evidence" value="ECO:0007669"/>
    <property type="project" value="UniProtKB-KW"/>
</dbReference>
<gene>
    <name evidence="4 10" type="primary">cheB</name>
    <name evidence="10" type="ORF">ACERLL_11580</name>
</gene>
<dbReference type="EMBL" id="JBGUAW010000007">
    <property type="protein sequence ID" value="MFA9461466.1"/>
    <property type="molecule type" value="Genomic_DNA"/>
</dbReference>
<dbReference type="SUPFAM" id="SSF52738">
    <property type="entry name" value="Methylesterase CheB, C-terminal domain"/>
    <property type="match status" value="1"/>
</dbReference>
<dbReference type="EC" id="3.5.1.44" evidence="4"/>
<comment type="domain">
    <text evidence="4">Contains a C-terminal catalytic domain, and an N-terminal region which modulates catalytic activity.</text>
</comment>
<comment type="catalytic activity">
    <reaction evidence="3 4">
        <text>[protein]-L-glutamate 5-O-methyl ester + H2O = L-glutamyl-[protein] + methanol + H(+)</text>
        <dbReference type="Rhea" id="RHEA:23236"/>
        <dbReference type="Rhea" id="RHEA-COMP:10208"/>
        <dbReference type="Rhea" id="RHEA-COMP:10311"/>
        <dbReference type="ChEBI" id="CHEBI:15377"/>
        <dbReference type="ChEBI" id="CHEBI:15378"/>
        <dbReference type="ChEBI" id="CHEBI:17790"/>
        <dbReference type="ChEBI" id="CHEBI:29973"/>
        <dbReference type="ChEBI" id="CHEBI:82795"/>
        <dbReference type="EC" id="3.1.1.61"/>
    </reaction>
</comment>
<dbReference type="PANTHER" id="PTHR42872">
    <property type="entry name" value="PROTEIN-GLUTAMATE METHYLESTERASE/PROTEIN-GLUTAMINE GLUTAMINASE"/>
    <property type="match status" value="1"/>
</dbReference>
<feature type="region of interest" description="Disordered" evidence="7">
    <location>
        <begin position="139"/>
        <end position="172"/>
    </location>
</feature>
<evidence type="ECO:0000256" key="7">
    <source>
        <dbReference type="SAM" id="MobiDB-lite"/>
    </source>
</evidence>
<dbReference type="CDD" id="cd16432">
    <property type="entry name" value="CheB_Rec"/>
    <property type="match status" value="1"/>
</dbReference>
<evidence type="ECO:0000256" key="6">
    <source>
        <dbReference type="PROSITE-ProRule" id="PRU00169"/>
    </source>
</evidence>
<keyword evidence="2 4" id="KW-0378">Hydrolase</keyword>
<dbReference type="InterPro" id="IPR001789">
    <property type="entry name" value="Sig_transdc_resp-reg_receiver"/>
</dbReference>
<dbReference type="Pfam" id="PF00072">
    <property type="entry name" value="Response_reg"/>
    <property type="match status" value="1"/>
</dbReference>